<dbReference type="PANTHER" id="PTHR43546:SF9">
    <property type="entry name" value="L-ASCORBATE-6-PHOSPHATE LACTONASE ULAG-RELATED"/>
    <property type="match status" value="1"/>
</dbReference>
<sequence length="255" mass="28148">MSTITIQLLRHATLLLSINNQRILVDPMLSKRAAMDPVPMAANEDRIPLVDLPLSDTELATLLNDIDAVIITHTHRDHWDAAAQEKIAKDKIIFCQPIDVALIQSQGFTRVQPIESNFIWNDISIHRTNGQHGTGEIGQKMGTVSGFVLTYGEQRLYLTGDTIWCSDVEDAITTHLPTHIIVNGGGAQFVQGDPITMTINDVLAVAQFTEAPIQVVHLETVNHCYQRRPDFKAAIEANNLQAQISVPDDGASWSL</sequence>
<dbReference type="SUPFAM" id="SSF56281">
    <property type="entry name" value="Metallo-hydrolase/oxidoreductase"/>
    <property type="match status" value="1"/>
</dbReference>
<dbReference type="AlphaFoldDB" id="A0A1H8IZA1"/>
<dbReference type="STRING" id="573321.SAMN04488505_112117"/>
<protein>
    <submittedName>
        <fullName evidence="2">L-ascorbate metabolism protein UlaG, beta-lactamase superfamily</fullName>
    </submittedName>
</protein>
<dbReference type="Pfam" id="PF13483">
    <property type="entry name" value="Lactamase_B_3"/>
    <property type="match status" value="1"/>
</dbReference>
<evidence type="ECO:0000313" key="3">
    <source>
        <dbReference type="Proteomes" id="UP000198984"/>
    </source>
</evidence>
<keyword evidence="3" id="KW-1185">Reference proteome</keyword>
<reference evidence="2 3" key="1">
    <citation type="submission" date="2016-10" db="EMBL/GenBank/DDBJ databases">
        <authorList>
            <person name="de Groot N.N."/>
        </authorList>
    </citation>
    <scope>NUCLEOTIDE SEQUENCE [LARGE SCALE GENOMIC DNA]</scope>
    <source>
        <strain evidence="2 3">DSM 21039</strain>
    </source>
</reference>
<dbReference type="GO" id="GO:0016787">
    <property type="term" value="F:hydrolase activity"/>
    <property type="evidence" value="ECO:0007669"/>
    <property type="project" value="UniProtKB-KW"/>
</dbReference>
<dbReference type="Proteomes" id="UP000198984">
    <property type="component" value="Unassembled WGS sequence"/>
</dbReference>
<dbReference type="EMBL" id="FOBB01000012">
    <property type="protein sequence ID" value="SEN73247.1"/>
    <property type="molecule type" value="Genomic_DNA"/>
</dbReference>
<evidence type="ECO:0000256" key="1">
    <source>
        <dbReference type="ARBA" id="ARBA00022801"/>
    </source>
</evidence>
<dbReference type="InterPro" id="IPR050114">
    <property type="entry name" value="UPF0173_UPF0282_UlaG_hydrolase"/>
</dbReference>
<dbReference type="PANTHER" id="PTHR43546">
    <property type="entry name" value="UPF0173 METAL-DEPENDENT HYDROLASE MJ1163-RELATED"/>
    <property type="match status" value="1"/>
</dbReference>
<proteinExistence type="predicted"/>
<accession>A0A1H8IZA1</accession>
<dbReference type="InterPro" id="IPR036866">
    <property type="entry name" value="RibonucZ/Hydroxyglut_hydro"/>
</dbReference>
<gene>
    <name evidence="2" type="ORF">SAMN04488505_112117</name>
</gene>
<dbReference type="Gene3D" id="3.60.15.10">
    <property type="entry name" value="Ribonuclease Z/Hydroxyacylglutathione hydrolase-like"/>
    <property type="match status" value="1"/>
</dbReference>
<name>A0A1H8IZA1_9BACT</name>
<evidence type="ECO:0000313" key="2">
    <source>
        <dbReference type="EMBL" id="SEN73247.1"/>
    </source>
</evidence>
<dbReference type="RefSeq" id="WP_202909400.1">
    <property type="nucleotide sequence ID" value="NZ_FOBB01000012.1"/>
</dbReference>
<keyword evidence="1" id="KW-0378">Hydrolase</keyword>
<organism evidence="2 3">
    <name type="scientific">Chitinophaga rupis</name>
    <dbReference type="NCBI Taxonomy" id="573321"/>
    <lineage>
        <taxon>Bacteria</taxon>
        <taxon>Pseudomonadati</taxon>
        <taxon>Bacteroidota</taxon>
        <taxon>Chitinophagia</taxon>
        <taxon>Chitinophagales</taxon>
        <taxon>Chitinophagaceae</taxon>
        <taxon>Chitinophaga</taxon>
    </lineage>
</organism>